<feature type="transmembrane region" description="Helical" evidence="1">
    <location>
        <begin position="803"/>
        <end position="822"/>
    </location>
</feature>
<feature type="transmembrane region" description="Helical" evidence="1">
    <location>
        <begin position="631"/>
        <end position="649"/>
    </location>
</feature>
<feature type="transmembrane region" description="Helical" evidence="1">
    <location>
        <begin position="688"/>
        <end position="708"/>
    </location>
</feature>
<feature type="transmembrane region" description="Helical" evidence="1">
    <location>
        <begin position="425"/>
        <end position="442"/>
    </location>
</feature>
<keyword evidence="1" id="KW-0472">Membrane</keyword>
<feature type="transmembrane region" description="Helical" evidence="1">
    <location>
        <begin position="865"/>
        <end position="889"/>
    </location>
</feature>
<feature type="transmembrane region" description="Helical" evidence="1">
    <location>
        <begin position="901"/>
        <end position="920"/>
    </location>
</feature>
<feature type="transmembrane region" description="Helical" evidence="1">
    <location>
        <begin position="661"/>
        <end position="682"/>
    </location>
</feature>
<dbReference type="PANTHER" id="PTHR38434">
    <property type="entry name" value="BLL2549 PROTEIN"/>
    <property type="match status" value="1"/>
</dbReference>
<feature type="transmembrane region" description="Helical" evidence="1">
    <location>
        <begin position="484"/>
        <end position="503"/>
    </location>
</feature>
<dbReference type="PANTHER" id="PTHR38434:SF1">
    <property type="entry name" value="BLL2549 PROTEIN"/>
    <property type="match status" value="1"/>
</dbReference>
<keyword evidence="1" id="KW-0812">Transmembrane</keyword>
<feature type="transmembrane region" description="Helical" evidence="1">
    <location>
        <begin position="166"/>
        <end position="183"/>
    </location>
</feature>
<organism evidence="2">
    <name type="scientific">hydrothermal vent metagenome</name>
    <dbReference type="NCBI Taxonomy" id="652676"/>
    <lineage>
        <taxon>unclassified sequences</taxon>
        <taxon>metagenomes</taxon>
        <taxon>ecological metagenomes</taxon>
    </lineage>
</organism>
<gene>
    <name evidence="2" type="ORF">MNB_SV-13-1764</name>
</gene>
<keyword evidence="1" id="KW-1133">Transmembrane helix</keyword>
<sequence>MNTSALWILLLGIWIFFLQKRVKHLEEILEAMTEKKVIKPKVAIEKPKEAIQKVPEIVRAQPSSLNTSPKIEKTLIKEEIKPKEPQKPKKPSKILLYLKNYFTKGNVLVRIGSVILFFGLAFLVKYATAQNMISIEIRLAFVALVSMALIALGWKLREREGGYGQVLQGLGIAILYLLIYATAKFYDLLSLDIAFVFMLGVVIMGSLLAVFEDALPLALFATAGGFFVPILTSSGEGSHVILFSYYALLNLGIFAIAWYKSWRLLNLLGFFFTFIISGFWSVLNYNPALFLSTEPFLLLYFAMYLSISILFTMKQPYKPKNLVDASLVFGLPVIAFPLQLNLVSSFEYGSAITAIILGLLYLGLYFYLKNTERTKLLSQSFLALAVVFLSISIPYLFNADASATLWSLESAGIIWLALKQDKKISRYFGQVLLLVAIFTYPSSVESFGISFPEFLGYLILITAVFISAYLLDTHRPKLSDVHRVYSKVLVIMGMLLWSISIGSQLVKFNIPAKDTLLWSLILFVPIVLLIIRHARWQLFVRYLPLYFPLGILFSLPLILGTSHPFEDLGALHLATFISLGYGLLYMHYKRWKYAKELHSLLLWFIAIVLGFETFYHLNLLFNNTIISLLEYTAYLSLSILLLASAYFLEKYQQYLSFWDRHLSKIFLALGLVLYFTTTSTQLMRFQSFYNYEMLSAFVLGAWILTSIAKGLKWQILSTVLQGYFIVGIFFFMLILFNGSHPFKGLGIILFGFFIALNYLLLYRYDKVWKINTLLHIASLWFISILGIAHFSSLSQRYALDSSLTSIMMVLTPLVFNMILLIPKSYKGWLEYYRHSYQLIGSAGLIVFLFVWTVSVFSIATPTSQLSIPLFNLLDITQILVLANIYYWTIQNKSFLPKEYHLQLYGLFIFLVLILINVIFARAIHTFTAIPYNFFSLWQNAYFQTGLSILWSSIAIILMLLSKKFHSRPLWIAGFSLLILIVLKLFFIELAQSGTIERIISFMVVGTLLLVIGYFVPLPPNKEEDKSENNRA</sequence>
<feature type="transmembrane region" description="Helical" evidence="1">
    <location>
        <begin position="969"/>
        <end position="986"/>
    </location>
</feature>
<feature type="transmembrane region" description="Helical" evidence="1">
    <location>
        <begin position="543"/>
        <end position="562"/>
    </location>
</feature>
<evidence type="ECO:0008006" key="3">
    <source>
        <dbReference type="Google" id="ProtNLM"/>
    </source>
</evidence>
<feature type="transmembrane region" description="Helical" evidence="1">
    <location>
        <begin position="515"/>
        <end position="531"/>
    </location>
</feature>
<protein>
    <recommendedName>
        <fullName evidence="3">DUF2339 domain-containing protein</fullName>
    </recommendedName>
</protein>
<evidence type="ECO:0000256" key="1">
    <source>
        <dbReference type="SAM" id="Phobius"/>
    </source>
</evidence>
<feature type="transmembrane region" description="Helical" evidence="1">
    <location>
        <begin position="380"/>
        <end position="397"/>
    </location>
</feature>
<dbReference type="InterPro" id="IPR019286">
    <property type="entry name" value="DUF2339_TM"/>
</dbReference>
<dbReference type="InterPro" id="IPR014600">
    <property type="entry name" value="UCP035905_mem"/>
</dbReference>
<feature type="transmembrane region" description="Helical" evidence="1">
    <location>
        <begin position="107"/>
        <end position="127"/>
    </location>
</feature>
<feature type="transmembrane region" description="Helical" evidence="1">
    <location>
        <begin position="189"/>
        <end position="210"/>
    </location>
</feature>
<feature type="transmembrane region" description="Helical" evidence="1">
    <location>
        <begin position="6"/>
        <end position="22"/>
    </location>
</feature>
<accession>A0A1W1CIZ5</accession>
<feature type="transmembrane region" description="Helical" evidence="1">
    <location>
        <begin position="264"/>
        <end position="283"/>
    </location>
</feature>
<feature type="transmembrane region" description="Helical" evidence="1">
    <location>
        <begin position="454"/>
        <end position="472"/>
    </location>
</feature>
<dbReference type="AlphaFoldDB" id="A0A1W1CIZ5"/>
<feature type="transmembrane region" description="Helical" evidence="1">
    <location>
        <begin position="715"/>
        <end position="736"/>
    </location>
</feature>
<feature type="transmembrane region" description="Helical" evidence="1">
    <location>
        <begin position="403"/>
        <end position="418"/>
    </location>
</feature>
<feature type="transmembrane region" description="Helical" evidence="1">
    <location>
        <begin position="834"/>
        <end position="859"/>
    </location>
</feature>
<feature type="transmembrane region" description="Helical" evidence="1">
    <location>
        <begin position="348"/>
        <end position="368"/>
    </location>
</feature>
<evidence type="ECO:0000313" key="2">
    <source>
        <dbReference type="EMBL" id="SFV65683.1"/>
    </source>
</evidence>
<dbReference type="EMBL" id="FPHM01000095">
    <property type="protein sequence ID" value="SFV65683.1"/>
    <property type="molecule type" value="Genomic_DNA"/>
</dbReference>
<feature type="transmembrane region" description="Helical" evidence="1">
    <location>
        <begin position="217"/>
        <end position="234"/>
    </location>
</feature>
<feature type="transmembrane region" description="Helical" evidence="1">
    <location>
        <begin position="240"/>
        <end position="259"/>
    </location>
</feature>
<feature type="transmembrane region" description="Helical" evidence="1">
    <location>
        <begin position="773"/>
        <end position="791"/>
    </location>
</feature>
<feature type="transmembrane region" description="Helical" evidence="1">
    <location>
        <begin position="325"/>
        <end position="342"/>
    </location>
</feature>
<feature type="transmembrane region" description="Helical" evidence="1">
    <location>
        <begin position="568"/>
        <end position="588"/>
    </location>
</feature>
<feature type="transmembrane region" description="Helical" evidence="1">
    <location>
        <begin position="742"/>
        <end position="761"/>
    </location>
</feature>
<feature type="transmembrane region" description="Helical" evidence="1">
    <location>
        <begin position="133"/>
        <end position="154"/>
    </location>
</feature>
<feature type="transmembrane region" description="Helical" evidence="1">
    <location>
        <begin position="600"/>
        <end position="619"/>
    </location>
</feature>
<proteinExistence type="predicted"/>
<dbReference type="Pfam" id="PF10101">
    <property type="entry name" value="DUF2339"/>
    <property type="match status" value="1"/>
</dbReference>
<dbReference type="PIRSF" id="PIRSF035905">
    <property type="entry name" value="UCP035905_mp"/>
    <property type="match status" value="1"/>
</dbReference>
<feature type="transmembrane region" description="Helical" evidence="1">
    <location>
        <begin position="295"/>
        <end position="313"/>
    </location>
</feature>
<feature type="transmembrane region" description="Helical" evidence="1">
    <location>
        <begin position="940"/>
        <end position="960"/>
    </location>
</feature>
<reference evidence="2" key="1">
    <citation type="submission" date="2016-10" db="EMBL/GenBank/DDBJ databases">
        <authorList>
            <person name="de Groot N.N."/>
        </authorList>
    </citation>
    <scope>NUCLEOTIDE SEQUENCE</scope>
</reference>
<feature type="transmembrane region" description="Helical" evidence="1">
    <location>
        <begin position="998"/>
        <end position="1015"/>
    </location>
</feature>
<name>A0A1W1CIZ5_9ZZZZ</name>